<evidence type="ECO:0000259" key="5">
    <source>
        <dbReference type="Pfam" id="PF18579"/>
    </source>
</evidence>
<sequence length="448" mass="50204">MLSLNTSKPLSSLQHQHQHQHQHTFPLNLRTTKLHHHHSFKPISATIIPSSSSPASSNPQLYQPFRPPPTPLPSRFLSLDQDGRLEVLRDRLGIWYEYAPLIPSLVQQGFSPSTIEEATGISCIEQNRLIVAAQVRDSLLHSNLDDDTLSFFDNNGAEILYEIRLLSVDQRSATARFIVERSFDGREVQELARAIKDYPRRRGDDGWDCFDYVVPGDCLAFMYFRHSGEHRNPSEQRTSALKRALEVAVTDKAKQRVLDELEAKVGGVNKVDEVAIGIKVPVVRMQFGEVAEATSVVVLPVCKEEEGVKGVVDAPMKCTPTGEFGIVTAERGWNKWVVLPSWNPLAGLKQGGIAVAFRDARVLPWKVNKWQKEESILVVADRGKKDVVADDGFYLVSIPKQGDESEFKVERGLKLKELGVKECLGTVTLVVRPPKDDVDDQLSDEDWN</sequence>
<evidence type="ECO:0000259" key="4">
    <source>
        <dbReference type="Pfam" id="PF18578"/>
    </source>
</evidence>
<dbReference type="OrthoDB" id="2017169at2759"/>
<dbReference type="Pfam" id="PF18087">
    <property type="entry name" value="RuBisCo_chap_C"/>
    <property type="match status" value="1"/>
</dbReference>
<dbReference type="InterPro" id="IPR040858">
    <property type="entry name" value="Raf1_C"/>
</dbReference>
<organism evidence="6 7">
    <name type="scientific">Kingdonia uniflora</name>
    <dbReference type="NCBI Taxonomy" id="39325"/>
    <lineage>
        <taxon>Eukaryota</taxon>
        <taxon>Viridiplantae</taxon>
        <taxon>Streptophyta</taxon>
        <taxon>Embryophyta</taxon>
        <taxon>Tracheophyta</taxon>
        <taxon>Spermatophyta</taxon>
        <taxon>Magnoliopsida</taxon>
        <taxon>Ranunculales</taxon>
        <taxon>Circaeasteraceae</taxon>
        <taxon>Kingdonia</taxon>
    </lineage>
</organism>
<dbReference type="EMBL" id="JACGCM010000221">
    <property type="protein sequence ID" value="KAF6175028.1"/>
    <property type="molecule type" value="Genomic_DNA"/>
</dbReference>
<accession>A0A7J7P760</accession>
<dbReference type="PANTHER" id="PTHR35299:SF3">
    <property type="entry name" value="RUBISCO ACCUMULATION FACTOR 1.2, CHLOROPLASTIC"/>
    <property type="match status" value="1"/>
</dbReference>
<evidence type="ECO:0000256" key="2">
    <source>
        <dbReference type="SAM" id="MobiDB-lite"/>
    </source>
</evidence>
<dbReference type="InterPro" id="IPR037494">
    <property type="entry name" value="RAF1"/>
</dbReference>
<evidence type="ECO:0000256" key="1">
    <source>
        <dbReference type="ARBA" id="ARBA00023186"/>
    </source>
</evidence>
<proteinExistence type="predicted"/>
<feature type="domain" description="Rubisco accumulation factor 1 C-terminal" evidence="3">
    <location>
        <begin position="280"/>
        <end position="435"/>
    </location>
</feature>
<keyword evidence="7" id="KW-1185">Reference proteome</keyword>
<keyword evidence="1" id="KW-0143">Chaperone</keyword>
<dbReference type="InterPro" id="IPR041358">
    <property type="entry name" value="Raf1_N"/>
</dbReference>
<feature type="domain" description="Rubisco accumulation factor 1 alpha-helical" evidence="4">
    <location>
        <begin position="152"/>
        <end position="261"/>
    </location>
</feature>
<feature type="domain" description="Rubisco accumulation factor 1 helix turn helix" evidence="5">
    <location>
        <begin position="81"/>
        <end position="139"/>
    </location>
</feature>
<feature type="compositionally biased region" description="Low complexity" evidence="2">
    <location>
        <begin position="45"/>
        <end position="64"/>
    </location>
</feature>
<dbReference type="Pfam" id="PF18578">
    <property type="entry name" value="Raf1_N"/>
    <property type="match status" value="1"/>
</dbReference>
<protein>
    <recommendedName>
        <fullName evidence="8">Rubisco accumulation factor 1.1, chloroplastic</fullName>
    </recommendedName>
</protein>
<name>A0A7J7P760_9MAGN</name>
<gene>
    <name evidence="6" type="ORF">GIB67_039576</name>
</gene>
<dbReference type="AlphaFoldDB" id="A0A7J7P760"/>
<feature type="compositionally biased region" description="Polar residues" evidence="2">
    <location>
        <begin position="1"/>
        <end position="13"/>
    </location>
</feature>
<feature type="region of interest" description="Disordered" evidence="2">
    <location>
        <begin position="1"/>
        <end position="24"/>
    </location>
</feature>
<reference evidence="6 7" key="1">
    <citation type="journal article" date="2020" name="IScience">
        <title>Genome Sequencing of the Endangered Kingdonia uniflora (Circaeasteraceae, Ranunculales) Reveals Potential Mechanisms of Evolutionary Specialization.</title>
        <authorList>
            <person name="Sun Y."/>
            <person name="Deng T."/>
            <person name="Zhang A."/>
            <person name="Moore M.J."/>
            <person name="Landis J.B."/>
            <person name="Lin N."/>
            <person name="Zhang H."/>
            <person name="Zhang X."/>
            <person name="Huang J."/>
            <person name="Zhang X."/>
            <person name="Sun H."/>
            <person name="Wang H."/>
        </authorList>
    </citation>
    <scope>NUCLEOTIDE SEQUENCE [LARGE SCALE GENOMIC DNA]</scope>
    <source>
        <strain evidence="6">TB1705</strain>
        <tissue evidence="6">Leaf</tissue>
    </source>
</reference>
<dbReference type="Proteomes" id="UP000541444">
    <property type="component" value="Unassembled WGS sequence"/>
</dbReference>
<evidence type="ECO:0000313" key="6">
    <source>
        <dbReference type="EMBL" id="KAF6175028.1"/>
    </source>
</evidence>
<dbReference type="PANTHER" id="PTHR35299">
    <property type="entry name" value="RUBISCO ACCUMULATION FACTOR 1"/>
    <property type="match status" value="1"/>
</dbReference>
<dbReference type="GO" id="GO:0110102">
    <property type="term" value="P:ribulose bisphosphate carboxylase complex assembly"/>
    <property type="evidence" value="ECO:0007669"/>
    <property type="project" value="UniProtKB-ARBA"/>
</dbReference>
<evidence type="ECO:0008006" key="8">
    <source>
        <dbReference type="Google" id="ProtNLM"/>
    </source>
</evidence>
<evidence type="ECO:0000313" key="7">
    <source>
        <dbReference type="Proteomes" id="UP000541444"/>
    </source>
</evidence>
<dbReference type="InterPro" id="IPR040781">
    <property type="entry name" value="Raf1_HTH"/>
</dbReference>
<evidence type="ECO:0000259" key="3">
    <source>
        <dbReference type="Pfam" id="PF18087"/>
    </source>
</evidence>
<dbReference type="Pfam" id="PF18579">
    <property type="entry name" value="Raf1_HTH"/>
    <property type="match status" value="1"/>
</dbReference>
<feature type="region of interest" description="Disordered" evidence="2">
    <location>
        <begin position="45"/>
        <end position="67"/>
    </location>
</feature>
<dbReference type="GO" id="GO:0009507">
    <property type="term" value="C:chloroplast"/>
    <property type="evidence" value="ECO:0007669"/>
    <property type="project" value="TreeGrafter"/>
</dbReference>
<comment type="caution">
    <text evidence="6">The sequence shown here is derived from an EMBL/GenBank/DDBJ whole genome shotgun (WGS) entry which is preliminary data.</text>
</comment>